<comment type="caution">
    <text evidence="21">The sequence shown here is derived from an EMBL/GenBank/DDBJ whole genome shotgun (WGS) entry which is preliminary data.</text>
</comment>
<evidence type="ECO:0000256" key="8">
    <source>
        <dbReference type="ARBA" id="ARBA00022857"/>
    </source>
</evidence>
<dbReference type="AlphaFoldDB" id="A0A2A9MN51"/>
<dbReference type="InterPro" id="IPR026877">
    <property type="entry name" value="DXPR_C"/>
</dbReference>
<evidence type="ECO:0000256" key="11">
    <source>
        <dbReference type="ARBA" id="ARBA00023002"/>
    </source>
</evidence>
<keyword evidence="9" id="KW-0933">Apicoplast</keyword>
<dbReference type="VEuPathDB" id="ToxoDB:BESB_035280"/>
<evidence type="ECO:0000256" key="5">
    <source>
        <dbReference type="ARBA" id="ARBA00006825"/>
    </source>
</evidence>
<evidence type="ECO:0000256" key="17">
    <source>
        <dbReference type="SAM" id="SignalP"/>
    </source>
</evidence>
<dbReference type="SUPFAM" id="SSF69055">
    <property type="entry name" value="1-deoxy-D-xylulose-5-phosphate reductoisomerase, C-terminal domain"/>
    <property type="match status" value="1"/>
</dbReference>
<evidence type="ECO:0000256" key="10">
    <source>
        <dbReference type="ARBA" id="ARBA00022946"/>
    </source>
</evidence>
<feature type="signal peptide" evidence="17">
    <location>
        <begin position="1"/>
        <end position="30"/>
    </location>
</feature>
<evidence type="ECO:0000256" key="16">
    <source>
        <dbReference type="SAM" id="MobiDB-lite"/>
    </source>
</evidence>
<keyword evidence="9" id="KW-0934">Plastid</keyword>
<evidence type="ECO:0000259" key="18">
    <source>
        <dbReference type="Pfam" id="PF02670"/>
    </source>
</evidence>
<feature type="domain" description="1-deoxy-D-xylulose 5-phosphate reductoisomerase C-terminal" evidence="19">
    <location>
        <begin position="397"/>
        <end position="482"/>
    </location>
</feature>
<keyword evidence="7" id="KW-0479">Metal-binding</keyword>
<keyword evidence="8" id="KW-0521">NADP</keyword>
<dbReference type="GO" id="GO:0020011">
    <property type="term" value="C:apicoplast"/>
    <property type="evidence" value="ECO:0007669"/>
    <property type="project" value="UniProtKB-SubCell"/>
</dbReference>
<dbReference type="Pfam" id="PF02670">
    <property type="entry name" value="DXP_reductoisom"/>
    <property type="match status" value="1"/>
</dbReference>
<feature type="compositionally biased region" description="Polar residues" evidence="16">
    <location>
        <begin position="36"/>
        <end position="48"/>
    </location>
</feature>
<dbReference type="STRING" id="94643.A0A2A9MN51"/>
<dbReference type="GO" id="GO:0070402">
    <property type="term" value="F:NADPH binding"/>
    <property type="evidence" value="ECO:0007669"/>
    <property type="project" value="InterPro"/>
</dbReference>
<feature type="chain" id="PRO_5012134384" description="1-deoxy-D-xylulose 5-phosphate reductoisomerase, apicoplastic" evidence="17">
    <location>
        <begin position="31"/>
        <end position="646"/>
    </location>
</feature>
<dbReference type="FunFam" id="3.40.50.720:FF:000045">
    <property type="entry name" value="1-deoxy-D-xylulose 5-phosphate reductoisomerase"/>
    <property type="match status" value="1"/>
</dbReference>
<dbReference type="Gene3D" id="1.10.1740.10">
    <property type="match status" value="1"/>
</dbReference>
<accession>A0A2A9MN51</accession>
<dbReference type="EMBL" id="NWUJ01000002">
    <property type="protein sequence ID" value="PFH37070.1"/>
    <property type="molecule type" value="Genomic_DNA"/>
</dbReference>
<feature type="region of interest" description="Disordered" evidence="16">
    <location>
        <begin position="36"/>
        <end position="66"/>
    </location>
</feature>
<evidence type="ECO:0000256" key="13">
    <source>
        <dbReference type="ARBA" id="ARBA00023229"/>
    </source>
</evidence>
<evidence type="ECO:0000256" key="9">
    <source>
        <dbReference type="ARBA" id="ARBA00022887"/>
    </source>
</evidence>
<evidence type="ECO:0000256" key="3">
    <source>
        <dbReference type="ARBA" id="ARBA00004467"/>
    </source>
</evidence>
<evidence type="ECO:0000256" key="1">
    <source>
        <dbReference type="ARBA" id="ARBA00001936"/>
    </source>
</evidence>
<comment type="cofactor">
    <cofactor evidence="1">
        <name>Mn(2+)</name>
        <dbReference type="ChEBI" id="CHEBI:29035"/>
    </cofactor>
</comment>
<feature type="domain" description="1-deoxy-D-xylulose 5-phosphate reductoisomerase N-terminal" evidence="18">
    <location>
        <begin position="223"/>
        <end position="357"/>
    </location>
</feature>
<comment type="catalytic activity">
    <reaction evidence="14">
        <text>2-C-methyl-D-erythritol 4-phosphate + NADP(+) = 1-deoxy-D-xylulose 5-phosphate + NADPH + H(+)</text>
        <dbReference type="Rhea" id="RHEA:13717"/>
        <dbReference type="ChEBI" id="CHEBI:15378"/>
        <dbReference type="ChEBI" id="CHEBI:57783"/>
        <dbReference type="ChEBI" id="CHEBI:57792"/>
        <dbReference type="ChEBI" id="CHEBI:58262"/>
        <dbReference type="ChEBI" id="CHEBI:58349"/>
        <dbReference type="EC" id="1.1.1.267"/>
    </reaction>
    <physiologicalReaction direction="right-to-left" evidence="14">
        <dbReference type="Rhea" id="RHEA:13719"/>
    </physiologicalReaction>
</comment>
<feature type="region of interest" description="Disordered" evidence="16">
    <location>
        <begin position="125"/>
        <end position="163"/>
    </location>
</feature>
<dbReference type="PANTHER" id="PTHR30525">
    <property type="entry name" value="1-DEOXY-D-XYLULOSE 5-PHOSPHATE REDUCTOISOMERASE"/>
    <property type="match status" value="1"/>
</dbReference>
<dbReference type="RefSeq" id="XP_029221079.1">
    <property type="nucleotide sequence ID" value="XM_029362114.1"/>
</dbReference>
<dbReference type="SUPFAM" id="SSF55347">
    <property type="entry name" value="Glyceraldehyde-3-phosphate dehydrogenase-like, C-terminal domain"/>
    <property type="match status" value="1"/>
</dbReference>
<keyword evidence="12" id="KW-0464">Manganese</keyword>
<evidence type="ECO:0000313" key="22">
    <source>
        <dbReference type="Proteomes" id="UP000224006"/>
    </source>
</evidence>
<dbReference type="Pfam" id="PF13288">
    <property type="entry name" value="DXPR_C"/>
    <property type="match status" value="1"/>
</dbReference>
<dbReference type="Gene3D" id="3.40.50.720">
    <property type="entry name" value="NAD(P)-binding Rossmann-like Domain"/>
    <property type="match status" value="1"/>
</dbReference>
<dbReference type="InterPro" id="IPR003821">
    <property type="entry name" value="DXP_reductoisomerase"/>
</dbReference>
<protein>
    <recommendedName>
        <fullName evidence="15">1-deoxy-D-xylulose 5-phosphate reductoisomerase, apicoplastic</fullName>
        <ecNumber evidence="6">1.1.1.267</ecNumber>
    </recommendedName>
</protein>
<evidence type="ECO:0000256" key="7">
    <source>
        <dbReference type="ARBA" id="ARBA00022723"/>
    </source>
</evidence>
<comment type="subcellular location">
    <subcellularLocation>
        <location evidence="3">Plastid</location>
        <location evidence="3">Apicoplast</location>
    </subcellularLocation>
</comment>
<keyword evidence="13" id="KW-0414">Isoprene biosynthesis</keyword>
<dbReference type="Proteomes" id="UP000224006">
    <property type="component" value="Chromosome II"/>
</dbReference>
<dbReference type="KEGG" id="bbes:BESB_035280"/>
<name>A0A2A9MN51_BESBE</name>
<proteinExistence type="inferred from homology"/>
<dbReference type="SUPFAM" id="SSF51735">
    <property type="entry name" value="NAD(P)-binding Rossmann-fold domains"/>
    <property type="match status" value="1"/>
</dbReference>
<dbReference type="PANTHER" id="PTHR30525:SF0">
    <property type="entry name" value="1-DEOXY-D-XYLULOSE 5-PHOSPHATE REDUCTOISOMERASE, CHLOROPLASTIC"/>
    <property type="match status" value="1"/>
</dbReference>
<dbReference type="InterPro" id="IPR036291">
    <property type="entry name" value="NAD(P)-bd_dom_sf"/>
</dbReference>
<evidence type="ECO:0000259" key="20">
    <source>
        <dbReference type="Pfam" id="PF13288"/>
    </source>
</evidence>
<dbReference type="UniPathway" id="UPA00056">
    <property type="reaction ID" value="UER00092"/>
</dbReference>
<dbReference type="GO" id="GO:0051484">
    <property type="term" value="P:isopentenyl diphosphate biosynthetic process, methylerythritol 4-phosphate pathway involved in terpenoid biosynthetic process"/>
    <property type="evidence" value="ECO:0007669"/>
    <property type="project" value="TreeGrafter"/>
</dbReference>
<evidence type="ECO:0000256" key="6">
    <source>
        <dbReference type="ARBA" id="ARBA00012366"/>
    </source>
</evidence>
<evidence type="ECO:0000256" key="12">
    <source>
        <dbReference type="ARBA" id="ARBA00023211"/>
    </source>
</evidence>
<dbReference type="InterPro" id="IPR036169">
    <property type="entry name" value="DXPR_C_sf"/>
</dbReference>
<keyword evidence="17" id="KW-0732">Signal</keyword>
<comment type="pathway">
    <text evidence="4">Isoprenoid biosynthesis; isopentenyl diphosphate biosynthesis via DXP pathway; isopentenyl diphosphate from 1-deoxy-D-xylulose 5-phosphate: step 1/6.</text>
</comment>
<evidence type="ECO:0000259" key="19">
    <source>
        <dbReference type="Pfam" id="PF08436"/>
    </source>
</evidence>
<evidence type="ECO:0000313" key="21">
    <source>
        <dbReference type="EMBL" id="PFH37070.1"/>
    </source>
</evidence>
<dbReference type="GO" id="GO:0030145">
    <property type="term" value="F:manganese ion binding"/>
    <property type="evidence" value="ECO:0007669"/>
    <property type="project" value="TreeGrafter"/>
</dbReference>
<keyword evidence="11" id="KW-0560">Oxidoreductase</keyword>
<evidence type="ECO:0000256" key="4">
    <source>
        <dbReference type="ARBA" id="ARBA00005094"/>
    </source>
</evidence>
<evidence type="ECO:0000256" key="14">
    <source>
        <dbReference type="ARBA" id="ARBA00048543"/>
    </source>
</evidence>
<feature type="compositionally biased region" description="Low complexity" evidence="16">
    <location>
        <begin position="198"/>
        <end position="217"/>
    </location>
</feature>
<reference evidence="21 22" key="1">
    <citation type="submission" date="2017-09" db="EMBL/GenBank/DDBJ databases">
        <title>Genome sequencing of Besnoitia besnoiti strain Bb-Ger1.</title>
        <authorList>
            <person name="Schares G."/>
            <person name="Venepally P."/>
            <person name="Lorenzi H.A."/>
        </authorList>
    </citation>
    <scope>NUCLEOTIDE SEQUENCE [LARGE SCALE GENOMIC DNA]</scope>
    <source>
        <strain evidence="21 22">Bb-Ger1</strain>
    </source>
</reference>
<dbReference type="Pfam" id="PF08436">
    <property type="entry name" value="DXP_redisom_C"/>
    <property type="match status" value="1"/>
</dbReference>
<comment type="cofactor">
    <cofactor evidence="2">
        <name>Mg(2+)</name>
        <dbReference type="ChEBI" id="CHEBI:18420"/>
    </cofactor>
</comment>
<dbReference type="GO" id="GO:0030604">
    <property type="term" value="F:1-deoxy-D-xylulose-5-phosphate reductoisomerase activity"/>
    <property type="evidence" value="ECO:0007669"/>
    <property type="project" value="UniProtKB-EC"/>
</dbReference>
<keyword evidence="22" id="KW-1185">Reference proteome</keyword>
<dbReference type="GeneID" id="40308509"/>
<comment type="similarity">
    <text evidence="5">Belongs to the DXR family.</text>
</comment>
<dbReference type="OrthoDB" id="3482at2759"/>
<dbReference type="InterPro" id="IPR013512">
    <property type="entry name" value="DXP_reductoisomerase_N"/>
</dbReference>
<sequence length="646" mass="68741">MSFARLSSVNPLALAALFLLLSTPFHSASSLSLPTQQSPFLPSHRPNFQSPPVPPRQSVDLSLSPFSDSRSTLSPCSSQSFAAFVHESHATLPVAPGRLSSTSVFSSRAGVLSFASRRLSSAARRHRDAWRAPADGRGAQQTASLSAEPSDGEARQPRGEKQSELLARDAALQACGVPLGSLDALRELLRRSEEAQAPPSTLPSALSSLISSSSPPSEGVKKIILLGSTGSIGKSTLEIVKAFPTLFQVVGLAAGGSNVELLAEQISLFRPQYVYLGDSSKTSELKERLRALANTSSFPVPQLLLGDAGLTELACTAEYDVLVSAIVGFKGVLPTLKALEAGKDVAFANKEALVAAGPVFRSLLSRRGALYGEATPNERGGASGAAEDTRPTRRGLLLPVDSEHSAIFQALQGVPPTCYPPRKLLLTATGGPFRGRKREALQQITLEDALKHPKWSMGAKITIDSATLMNKGLEVIEAHFAFGCPYASIEVLVHPQAIVHSAVELQDGATLAQLGLPDMKLPIAYALTWPHRIAAPWSAGVDLTKEGALTFEKPDLDTFGCLRLAYEAGERGGVATACLNAANEIAVERFRGREISFLGIEDTVRHVMDMQATEGSADPAKAVSLEDVFEADRWARQAAREFKSKN</sequence>
<organism evidence="21 22">
    <name type="scientific">Besnoitia besnoiti</name>
    <name type="common">Apicomplexan protozoan</name>
    <dbReference type="NCBI Taxonomy" id="94643"/>
    <lineage>
        <taxon>Eukaryota</taxon>
        <taxon>Sar</taxon>
        <taxon>Alveolata</taxon>
        <taxon>Apicomplexa</taxon>
        <taxon>Conoidasida</taxon>
        <taxon>Coccidia</taxon>
        <taxon>Eucoccidiorida</taxon>
        <taxon>Eimeriorina</taxon>
        <taxon>Sarcocystidae</taxon>
        <taxon>Besnoitia</taxon>
    </lineage>
</organism>
<evidence type="ECO:0000256" key="15">
    <source>
        <dbReference type="ARBA" id="ARBA00073770"/>
    </source>
</evidence>
<feature type="region of interest" description="Disordered" evidence="16">
    <location>
        <begin position="195"/>
        <end position="217"/>
    </location>
</feature>
<dbReference type="EC" id="1.1.1.267" evidence="6"/>
<keyword evidence="10" id="KW-0809">Transit peptide</keyword>
<gene>
    <name evidence="21" type="ORF">BESB_035280</name>
</gene>
<feature type="domain" description="DXP reductoisomerase C-terminal" evidence="20">
    <location>
        <begin position="514"/>
        <end position="637"/>
    </location>
</feature>
<feature type="compositionally biased region" description="Basic and acidic residues" evidence="16">
    <location>
        <begin position="152"/>
        <end position="163"/>
    </location>
</feature>
<dbReference type="InterPro" id="IPR013644">
    <property type="entry name" value="DXP_reductoisomerase_C"/>
</dbReference>
<evidence type="ECO:0000256" key="2">
    <source>
        <dbReference type="ARBA" id="ARBA00001946"/>
    </source>
</evidence>
<dbReference type="HAMAP" id="MF_00183">
    <property type="entry name" value="DXP_reductoisom"/>
    <property type="match status" value="1"/>
</dbReference>